<dbReference type="AlphaFoldDB" id="A0A2J6WF35"/>
<dbReference type="Proteomes" id="UP000237040">
    <property type="component" value="Unassembled WGS sequence"/>
</dbReference>
<evidence type="ECO:0000313" key="4">
    <source>
        <dbReference type="Proteomes" id="UP000237040"/>
    </source>
</evidence>
<gene>
    <name evidence="3" type="ORF">C0189_02005</name>
</gene>
<dbReference type="InterPro" id="IPR043728">
    <property type="entry name" value="DUF5671"/>
</dbReference>
<evidence type="ECO:0000313" key="3">
    <source>
        <dbReference type="EMBL" id="PMP68096.1"/>
    </source>
</evidence>
<evidence type="ECO:0000259" key="2">
    <source>
        <dbReference type="Pfam" id="PF18920"/>
    </source>
</evidence>
<comment type="caution">
    <text evidence="3">The sequence shown here is derived from an EMBL/GenBank/DDBJ whole genome shotgun (WGS) entry which is preliminary data.</text>
</comment>
<proteinExistence type="predicted"/>
<dbReference type="EMBL" id="PNIL01000028">
    <property type="protein sequence ID" value="PMP68096.1"/>
    <property type="molecule type" value="Genomic_DNA"/>
</dbReference>
<organism evidence="3 4">
    <name type="scientific">Caldisericum exile</name>
    <dbReference type="NCBI Taxonomy" id="693075"/>
    <lineage>
        <taxon>Bacteria</taxon>
        <taxon>Pseudomonadati</taxon>
        <taxon>Caldisericota/Cryosericota group</taxon>
        <taxon>Caldisericota</taxon>
        <taxon>Caldisericia</taxon>
        <taxon>Caldisericales</taxon>
        <taxon>Caldisericaceae</taxon>
        <taxon>Caldisericum</taxon>
    </lineage>
</organism>
<feature type="transmembrane region" description="Helical" evidence="1">
    <location>
        <begin position="56"/>
        <end position="76"/>
    </location>
</feature>
<feature type="domain" description="DUF5671" evidence="2">
    <location>
        <begin position="11"/>
        <end position="125"/>
    </location>
</feature>
<keyword evidence="1" id="KW-1133">Transmembrane helix</keyword>
<keyword evidence="1" id="KW-0812">Transmembrane</keyword>
<evidence type="ECO:0000256" key="1">
    <source>
        <dbReference type="SAM" id="Phobius"/>
    </source>
</evidence>
<keyword evidence="1" id="KW-0472">Membrane</keyword>
<feature type="transmembrane region" description="Helical" evidence="1">
    <location>
        <begin position="156"/>
        <end position="175"/>
    </location>
</feature>
<feature type="transmembrane region" description="Helical" evidence="1">
    <location>
        <begin position="12"/>
        <end position="32"/>
    </location>
</feature>
<dbReference type="RefSeq" id="WP_424586823.1">
    <property type="nucleotide sequence ID" value="NZ_JBNAUB010000015.1"/>
</dbReference>
<feature type="transmembrane region" description="Helical" evidence="1">
    <location>
        <begin position="97"/>
        <end position="126"/>
    </location>
</feature>
<dbReference type="Pfam" id="PF18920">
    <property type="entry name" value="DUF5671"/>
    <property type="match status" value="1"/>
</dbReference>
<reference evidence="3 4" key="1">
    <citation type="submission" date="2018-01" db="EMBL/GenBank/DDBJ databases">
        <title>Metagenomic assembled genomes from two thermal pools in the Uzon Caldera, Kamchatka, Russia.</title>
        <authorList>
            <person name="Wilkins L."/>
            <person name="Ettinger C."/>
        </authorList>
    </citation>
    <scope>NUCLEOTIDE SEQUENCE [LARGE SCALE GENOMIC DNA]</scope>
    <source>
        <strain evidence="3">ZAV-07</strain>
    </source>
</reference>
<sequence length="191" mass="21937">MKNKVDIVRNIYLFGVSIIGIIFLIIGILRIVDALSFIYFSSEGIKTEHLYYYQNLYQGIVMALLGLLIFIFHWYFIVKEKRLGKMRNIEYESSMNFFEAIFFYLLSFIGIIIFISSSMGLVSGLYNIKYPPPVFDNNGKIIQETPPYVTTDMGKVIKSGISMLIGLVTFLIGFLKTQISMKKVDSQEINT</sequence>
<name>A0A2J6WF35_9BACT</name>
<accession>A0A2J6WF35</accession>
<protein>
    <recommendedName>
        <fullName evidence="2">DUF5671 domain-containing protein</fullName>
    </recommendedName>
</protein>